<protein>
    <submittedName>
        <fullName evidence="5">TIGR04211 family SH3 domain-containing protein</fullName>
    </submittedName>
</protein>
<dbReference type="Proteomes" id="UP000886829">
    <property type="component" value="Unassembled WGS sequence"/>
</dbReference>
<feature type="transmembrane region" description="Helical" evidence="3">
    <location>
        <begin position="217"/>
        <end position="238"/>
    </location>
</feature>
<name>A0A9D1WFV4_9GAMM</name>
<evidence type="ECO:0000256" key="4">
    <source>
        <dbReference type="SAM" id="SignalP"/>
    </source>
</evidence>
<dbReference type="EMBL" id="DXEV01000226">
    <property type="protein sequence ID" value="HIX58077.1"/>
    <property type="molecule type" value="Genomic_DNA"/>
</dbReference>
<evidence type="ECO:0000313" key="6">
    <source>
        <dbReference type="Proteomes" id="UP000886829"/>
    </source>
</evidence>
<keyword evidence="3" id="KW-1133">Transmembrane helix</keyword>
<feature type="chain" id="PRO_5038701440" evidence="4">
    <location>
        <begin position="40"/>
        <end position="250"/>
    </location>
</feature>
<feature type="coiled-coil region" evidence="2">
    <location>
        <begin position="139"/>
        <end position="184"/>
    </location>
</feature>
<accession>A0A9D1WFV4</accession>
<dbReference type="AlphaFoldDB" id="A0A9D1WFV4"/>
<gene>
    <name evidence="5" type="ORF">H9850_11525</name>
</gene>
<comment type="caution">
    <text evidence="5">The sequence shown here is derived from an EMBL/GenBank/DDBJ whole genome shotgun (WGS) entry which is preliminary data.</text>
</comment>
<evidence type="ECO:0000313" key="5">
    <source>
        <dbReference type="EMBL" id="HIX58077.1"/>
    </source>
</evidence>
<organism evidence="5 6">
    <name type="scientific">Candidatus Anaerobiospirillum pullistercoris</name>
    <dbReference type="NCBI Taxonomy" id="2838452"/>
    <lineage>
        <taxon>Bacteria</taxon>
        <taxon>Pseudomonadati</taxon>
        <taxon>Pseudomonadota</taxon>
        <taxon>Gammaproteobacteria</taxon>
        <taxon>Aeromonadales</taxon>
        <taxon>Succinivibrionaceae</taxon>
        <taxon>Anaerobiospirillum</taxon>
    </lineage>
</organism>
<keyword evidence="2" id="KW-0175">Coiled coil</keyword>
<reference evidence="5" key="1">
    <citation type="journal article" date="2021" name="PeerJ">
        <title>Extensive microbial diversity within the chicken gut microbiome revealed by metagenomics and culture.</title>
        <authorList>
            <person name="Gilroy R."/>
            <person name="Ravi A."/>
            <person name="Getino M."/>
            <person name="Pursley I."/>
            <person name="Horton D.L."/>
            <person name="Alikhan N.F."/>
            <person name="Baker D."/>
            <person name="Gharbi K."/>
            <person name="Hall N."/>
            <person name="Watson M."/>
            <person name="Adriaenssens E.M."/>
            <person name="Foster-Nyarko E."/>
            <person name="Jarju S."/>
            <person name="Secka A."/>
            <person name="Antonio M."/>
            <person name="Oren A."/>
            <person name="Chaudhuri R.R."/>
            <person name="La Ragione R."/>
            <person name="Hildebrand F."/>
            <person name="Pallen M.J."/>
        </authorList>
    </citation>
    <scope>NUCLEOTIDE SEQUENCE</scope>
    <source>
        <strain evidence="5">USASDec5-558</strain>
    </source>
</reference>
<reference evidence="5" key="2">
    <citation type="submission" date="2021-04" db="EMBL/GenBank/DDBJ databases">
        <authorList>
            <person name="Gilroy R."/>
        </authorList>
    </citation>
    <scope>NUCLEOTIDE SEQUENCE</scope>
    <source>
        <strain evidence="5">USASDec5-558</strain>
    </source>
</reference>
<dbReference type="InterPro" id="IPR016476">
    <property type="entry name" value="SH3_dom_pro"/>
</dbReference>
<evidence type="ECO:0000256" key="2">
    <source>
        <dbReference type="SAM" id="Coils"/>
    </source>
</evidence>
<evidence type="ECO:0000256" key="3">
    <source>
        <dbReference type="SAM" id="Phobius"/>
    </source>
</evidence>
<evidence type="ECO:0000256" key="1">
    <source>
        <dbReference type="ARBA" id="ARBA00022729"/>
    </source>
</evidence>
<keyword evidence="3" id="KW-0472">Membrane</keyword>
<sequence>MSFRPIFSFQHYGHRAVFSWLLALSLGVSALLLSHNAQAQEESPAAPAAAEEAAPAPKPDANGYYVGGPVYVSDTNRVWTRSGPGEGYRITGNRQIGERMTFKRYSDNGRYAQLEGADGQSFWMPLDTIQPEICGAPLAEQLQGQINDLQYRLDNYDNELSKRLKDAEQQLAQVTQENSELKTSIAQKDASLQELDELYRDASSRLETKDLDMQMRWWMQGAIIALAGAIVGVILVFIPRPSRKQKRERY</sequence>
<dbReference type="Gene3D" id="1.20.1170.10">
    <property type="match status" value="1"/>
</dbReference>
<keyword evidence="3" id="KW-0812">Transmembrane</keyword>
<dbReference type="NCBIfam" id="TIGR04211">
    <property type="entry name" value="SH3_and_anchor"/>
    <property type="match status" value="1"/>
</dbReference>
<proteinExistence type="predicted"/>
<keyword evidence="1 4" id="KW-0732">Signal</keyword>
<feature type="signal peptide" evidence="4">
    <location>
        <begin position="1"/>
        <end position="39"/>
    </location>
</feature>